<keyword evidence="2" id="KW-1185">Reference proteome</keyword>
<organism evidence="1 2">
    <name type="scientific">Trinickia caryophylli</name>
    <name type="common">Paraburkholderia caryophylli</name>
    <dbReference type="NCBI Taxonomy" id="28094"/>
    <lineage>
        <taxon>Bacteria</taxon>
        <taxon>Pseudomonadati</taxon>
        <taxon>Pseudomonadota</taxon>
        <taxon>Betaproteobacteria</taxon>
        <taxon>Burkholderiales</taxon>
        <taxon>Burkholderiaceae</taxon>
        <taxon>Trinickia</taxon>
    </lineage>
</organism>
<gene>
    <name evidence="1" type="ORF">SAMN06295900_102204</name>
</gene>
<dbReference type="RefSeq" id="WP_158243487.1">
    <property type="nucleotide sequence ID" value="NZ_BSQD01000002.1"/>
</dbReference>
<name>A0A1X7D065_TRICW</name>
<dbReference type="Proteomes" id="UP000192911">
    <property type="component" value="Unassembled WGS sequence"/>
</dbReference>
<reference evidence="2" key="1">
    <citation type="submission" date="2017-04" db="EMBL/GenBank/DDBJ databases">
        <authorList>
            <person name="Varghese N."/>
            <person name="Submissions S."/>
        </authorList>
    </citation>
    <scope>NUCLEOTIDE SEQUENCE [LARGE SCALE GENOMIC DNA]</scope>
    <source>
        <strain evidence="2">Ballard 720</strain>
    </source>
</reference>
<dbReference type="GeneID" id="95552472"/>
<accession>A0A1X7D065</accession>
<evidence type="ECO:0000313" key="2">
    <source>
        <dbReference type="Proteomes" id="UP000192911"/>
    </source>
</evidence>
<sequence length="57" mass="6488">MEKSYSKDDEFQSREKLVEVKKRLHEGKLSAEDIQQLEAIVRATERAASALRAAVVE</sequence>
<protein>
    <submittedName>
        <fullName evidence="1">Uncharacterized protein</fullName>
    </submittedName>
</protein>
<proteinExistence type="predicted"/>
<dbReference type="AlphaFoldDB" id="A0A1X7D065"/>
<evidence type="ECO:0000313" key="1">
    <source>
        <dbReference type="EMBL" id="SMF06200.1"/>
    </source>
</evidence>
<dbReference type="STRING" id="28094.SAMN06295900_102204"/>
<dbReference type="EMBL" id="FXAH01000002">
    <property type="protein sequence ID" value="SMF06200.1"/>
    <property type="molecule type" value="Genomic_DNA"/>
</dbReference>